<dbReference type="AlphaFoldDB" id="A0A652YZ40"/>
<reference evidence="1" key="1">
    <citation type="submission" date="2019-07" db="EMBL/GenBank/DDBJ databases">
        <title>Genomic Encyclopedia of Type Strains, Phase IV (KMG-IV): sequencing the most valuable type-strain genomes for metagenomic binning, comparative biology and taxonomic classification.</title>
        <authorList>
            <person name="Goeker M."/>
        </authorList>
    </citation>
    <scope>NUCLEOTIDE SEQUENCE</scope>
    <source>
        <strain evidence="1">DSM 44596</strain>
    </source>
</reference>
<sequence length="160" mass="16626">MTAPIAARMPQWLLRRRPQVVGAALIGLCAGTLIGCAQAESSPSDTADGAAPATATADSPELQALERFRDAITADGVTTPLTDDTLQALGDGICRQLAVGTDRTMIIENLRSVTHNGATSRPGQLQDVESTENSSAASPISADPYRLGTVIVDAAETEYC</sequence>
<protein>
    <recommendedName>
        <fullName evidence="2">DUF732 domain-containing protein</fullName>
    </recommendedName>
</protein>
<comment type="caution">
    <text evidence="1">The sequence shown here is derived from an EMBL/GenBank/DDBJ whole genome shotgun (WGS) entry which is preliminary data.</text>
</comment>
<evidence type="ECO:0000313" key="1">
    <source>
        <dbReference type="EMBL" id="TYQ08965.1"/>
    </source>
</evidence>
<dbReference type="EMBL" id="VNIQ01000001">
    <property type="protein sequence ID" value="TYQ08965.1"/>
    <property type="molecule type" value="Genomic_DNA"/>
</dbReference>
<organism evidence="1">
    <name type="scientific">Nocardia globerula</name>
    <dbReference type="NCBI Taxonomy" id="1818"/>
    <lineage>
        <taxon>Bacteria</taxon>
        <taxon>Bacillati</taxon>
        <taxon>Actinomycetota</taxon>
        <taxon>Actinomycetes</taxon>
        <taxon>Mycobacteriales</taxon>
        <taxon>Nocardiaceae</taxon>
        <taxon>Nocardia</taxon>
    </lineage>
</organism>
<name>A0A652YZ40_NOCGL</name>
<accession>A0A652YZ40</accession>
<gene>
    <name evidence="1" type="ORF">FNL38_1011343</name>
</gene>
<proteinExistence type="predicted"/>
<evidence type="ECO:0008006" key="2">
    <source>
        <dbReference type="Google" id="ProtNLM"/>
    </source>
</evidence>